<sequence>MGRKRERIGERMVSKKAPYLAKKLRVKGQKKKKKKKKVS</sequence>
<keyword evidence="3" id="KW-1185">Reference proteome</keyword>
<protein>
    <submittedName>
        <fullName evidence="2">Uncharacterized protein</fullName>
    </submittedName>
</protein>
<feature type="compositionally biased region" description="Basic residues" evidence="1">
    <location>
        <begin position="22"/>
        <end position="39"/>
    </location>
</feature>
<dbReference type="AlphaFoldDB" id="F6H1W8"/>
<feature type="region of interest" description="Disordered" evidence="1">
    <location>
        <begin position="1"/>
        <end position="39"/>
    </location>
</feature>
<dbReference type="InParanoid" id="F6H1W8"/>
<proteinExistence type="predicted"/>
<evidence type="ECO:0000313" key="2">
    <source>
        <dbReference type="EMBL" id="CCB46232.1"/>
    </source>
</evidence>
<name>F6H1W8_VITVI</name>
<dbReference type="PaxDb" id="29760-VIT_19s0014g01040.t01"/>
<dbReference type="EMBL" id="FN595229">
    <property type="protein sequence ID" value="CCB46232.1"/>
    <property type="molecule type" value="Genomic_DNA"/>
</dbReference>
<organism evidence="2 3">
    <name type="scientific">Vitis vinifera</name>
    <name type="common">Grape</name>
    <dbReference type="NCBI Taxonomy" id="29760"/>
    <lineage>
        <taxon>Eukaryota</taxon>
        <taxon>Viridiplantae</taxon>
        <taxon>Streptophyta</taxon>
        <taxon>Embryophyta</taxon>
        <taxon>Tracheophyta</taxon>
        <taxon>Spermatophyta</taxon>
        <taxon>Magnoliopsida</taxon>
        <taxon>eudicotyledons</taxon>
        <taxon>Gunneridae</taxon>
        <taxon>Pentapetalae</taxon>
        <taxon>rosids</taxon>
        <taxon>Vitales</taxon>
        <taxon>Vitaceae</taxon>
        <taxon>Viteae</taxon>
        <taxon>Vitis</taxon>
    </lineage>
</organism>
<accession>F6H1W8</accession>
<dbReference type="HOGENOM" id="CLU_3321048_0_0_1"/>
<evidence type="ECO:0000256" key="1">
    <source>
        <dbReference type="SAM" id="MobiDB-lite"/>
    </source>
</evidence>
<dbReference type="Proteomes" id="UP000009183">
    <property type="component" value="Chromosome 19"/>
</dbReference>
<evidence type="ECO:0000313" key="3">
    <source>
        <dbReference type="Proteomes" id="UP000009183"/>
    </source>
</evidence>
<reference evidence="3" key="1">
    <citation type="journal article" date="2007" name="Nature">
        <title>The grapevine genome sequence suggests ancestral hexaploidization in major angiosperm phyla.</title>
        <authorList>
            <consortium name="The French-Italian Public Consortium for Grapevine Genome Characterization."/>
            <person name="Jaillon O."/>
            <person name="Aury J.-M."/>
            <person name="Noel B."/>
            <person name="Policriti A."/>
            <person name="Clepet C."/>
            <person name="Casagrande A."/>
            <person name="Choisne N."/>
            <person name="Aubourg S."/>
            <person name="Vitulo N."/>
            <person name="Jubin C."/>
            <person name="Vezzi A."/>
            <person name="Legeai F."/>
            <person name="Hugueney P."/>
            <person name="Dasilva C."/>
            <person name="Horner D."/>
            <person name="Mica E."/>
            <person name="Jublot D."/>
            <person name="Poulain J."/>
            <person name="Bruyere C."/>
            <person name="Billault A."/>
            <person name="Segurens B."/>
            <person name="Gouyvenoux M."/>
            <person name="Ugarte E."/>
            <person name="Cattonaro F."/>
            <person name="Anthouard V."/>
            <person name="Vico V."/>
            <person name="Del Fabbro C."/>
            <person name="Alaux M."/>
            <person name="Di Gaspero G."/>
            <person name="Dumas V."/>
            <person name="Felice N."/>
            <person name="Paillard S."/>
            <person name="Juman I."/>
            <person name="Moroldo M."/>
            <person name="Scalabrin S."/>
            <person name="Canaguier A."/>
            <person name="Le Clainche I."/>
            <person name="Malacrida G."/>
            <person name="Durand E."/>
            <person name="Pesole G."/>
            <person name="Laucou V."/>
            <person name="Chatelet P."/>
            <person name="Merdinoglu D."/>
            <person name="Delledonne M."/>
            <person name="Pezzotti M."/>
            <person name="Lecharny A."/>
            <person name="Scarpelli C."/>
            <person name="Artiguenave F."/>
            <person name="Pe M.E."/>
            <person name="Valle G."/>
            <person name="Morgante M."/>
            <person name="Caboche M."/>
            <person name="Adam-Blondon A.-F."/>
            <person name="Weissenbach J."/>
            <person name="Quetier F."/>
            <person name="Wincker P."/>
        </authorList>
    </citation>
    <scope>NUCLEOTIDE SEQUENCE [LARGE SCALE GENOMIC DNA]</scope>
    <source>
        <strain evidence="3">cv. Pinot noir / PN40024</strain>
    </source>
</reference>
<gene>
    <name evidence="2" type="ordered locus">VIT_19s0014g01040</name>
</gene>